<dbReference type="PANTHER" id="PTHR11360">
    <property type="entry name" value="MONOCARBOXYLATE TRANSPORTER"/>
    <property type="match status" value="1"/>
</dbReference>
<feature type="transmembrane region" description="Helical" evidence="4">
    <location>
        <begin position="218"/>
        <end position="240"/>
    </location>
</feature>
<evidence type="ECO:0000259" key="5">
    <source>
        <dbReference type="PROSITE" id="PS50850"/>
    </source>
</evidence>
<dbReference type="AlphaFoldDB" id="A0A8K0JL83"/>
<organism evidence="6 7">
    <name type="scientific">Filobasidium floriforme</name>
    <dbReference type="NCBI Taxonomy" id="5210"/>
    <lineage>
        <taxon>Eukaryota</taxon>
        <taxon>Fungi</taxon>
        <taxon>Dikarya</taxon>
        <taxon>Basidiomycota</taxon>
        <taxon>Agaricomycotina</taxon>
        <taxon>Tremellomycetes</taxon>
        <taxon>Filobasidiales</taxon>
        <taxon>Filobasidiaceae</taxon>
        <taxon>Filobasidium</taxon>
    </lineage>
</organism>
<evidence type="ECO:0000256" key="2">
    <source>
        <dbReference type="ARBA" id="ARBA00006727"/>
    </source>
</evidence>
<dbReference type="SUPFAM" id="SSF103473">
    <property type="entry name" value="MFS general substrate transporter"/>
    <property type="match status" value="1"/>
</dbReference>
<protein>
    <recommendedName>
        <fullName evidence="5">Major facilitator superfamily (MFS) profile domain-containing protein</fullName>
    </recommendedName>
</protein>
<reference evidence="6" key="1">
    <citation type="submission" date="2020-04" db="EMBL/GenBank/DDBJ databases">
        <title>Analysis of mating type loci in Filobasidium floriforme.</title>
        <authorList>
            <person name="Nowrousian M."/>
        </authorList>
    </citation>
    <scope>NUCLEOTIDE SEQUENCE</scope>
    <source>
        <strain evidence="6">CBS 6242</strain>
    </source>
</reference>
<feature type="transmembrane region" description="Helical" evidence="4">
    <location>
        <begin position="455"/>
        <end position="478"/>
    </location>
</feature>
<comment type="caution">
    <text evidence="6">The sequence shown here is derived from an EMBL/GenBank/DDBJ whole genome shotgun (WGS) entry which is preliminary data.</text>
</comment>
<comment type="subcellular location">
    <subcellularLocation>
        <location evidence="1">Membrane</location>
        <topology evidence="1">Multi-pass membrane protein</topology>
    </subcellularLocation>
</comment>
<feature type="transmembrane region" description="Helical" evidence="4">
    <location>
        <begin position="252"/>
        <end position="272"/>
    </location>
</feature>
<evidence type="ECO:0000256" key="1">
    <source>
        <dbReference type="ARBA" id="ARBA00004141"/>
    </source>
</evidence>
<feature type="transmembrane region" description="Helical" evidence="4">
    <location>
        <begin position="490"/>
        <end position="510"/>
    </location>
</feature>
<keyword evidence="4" id="KW-0472">Membrane</keyword>
<evidence type="ECO:0000256" key="4">
    <source>
        <dbReference type="SAM" id="Phobius"/>
    </source>
</evidence>
<proteinExistence type="inferred from homology"/>
<keyword evidence="7" id="KW-1185">Reference proteome</keyword>
<dbReference type="InterPro" id="IPR011701">
    <property type="entry name" value="MFS"/>
</dbReference>
<dbReference type="Pfam" id="PF07690">
    <property type="entry name" value="MFS_1"/>
    <property type="match status" value="1"/>
</dbReference>
<gene>
    <name evidence="6" type="ORF">FFLO_03981</name>
</gene>
<feature type="domain" description="Major facilitator superfamily (MFS) profile" evidence="5">
    <location>
        <begin position="285"/>
        <end position="524"/>
    </location>
</feature>
<feature type="transmembrane region" description="Helical" evidence="4">
    <location>
        <begin position="332"/>
        <end position="351"/>
    </location>
</feature>
<feature type="transmembrane region" description="Helical" evidence="4">
    <location>
        <begin position="421"/>
        <end position="443"/>
    </location>
</feature>
<feature type="transmembrane region" description="Helical" evidence="4">
    <location>
        <begin position="194"/>
        <end position="212"/>
    </location>
</feature>
<sequence>MNDPDDSKKLKQLGPEITFGDDSLNPSVVDLPYAYDQDRNKSTRSTANDVYSSSGGIEMTSFRRPSAAAASERERFRRFSQLSSSGARPEVESQQTPSIRESISRIEEEPTGADAIDRGTVDGGFGWVIVACTFTIAFHFLGFLFSWGVIQSALLEQGLASTRLLSIIGGVATFWNAAGCFPAERLVRRFGRRAIGLTGVSMHAFACIVSSFCPRSYAGLLILQGLIQGFACAMQFMTVYPLPATWFLRKRGIAIGITSCGGGLGGAAWSVIVEKVIQKYGLPWAFRVMGLSLLVAGLPAAWILRDGPIRYQRQPHQTVNEPSLLRSRPFQWFMGACLVVSYPFFIPAFFIPQYTVSVGYGSGTGALFGAVYNLASGAGRIGFGVLADLVVGSLTAWIIALFCIALSTLTIWPFATAQGAIVIFTIIVGMGSGGFFSLQGSIVGQLVGSHRIDKAIGIIELIESVGFFAGPVTAGLLLDAFGGPEAGPAAYRPAMWLVGGTSALAVVMAIRMRWLYDPKVFVKA</sequence>
<dbReference type="OrthoDB" id="2213137at2759"/>
<dbReference type="InterPro" id="IPR050327">
    <property type="entry name" value="Proton-linked_MCT"/>
</dbReference>
<name>A0A8K0JL83_9TREE</name>
<accession>A0A8K0JL83</accession>
<feature type="transmembrane region" description="Helical" evidence="4">
    <location>
        <begin position="125"/>
        <end position="150"/>
    </location>
</feature>
<comment type="similarity">
    <text evidence="2">Belongs to the major facilitator superfamily. Monocarboxylate porter (TC 2.A.1.13) family.</text>
</comment>
<feature type="transmembrane region" description="Helical" evidence="4">
    <location>
        <begin position="284"/>
        <end position="304"/>
    </location>
</feature>
<keyword evidence="4" id="KW-0812">Transmembrane</keyword>
<feature type="transmembrane region" description="Helical" evidence="4">
    <location>
        <begin position="357"/>
        <end position="375"/>
    </location>
</feature>
<dbReference type="GO" id="GO:0022857">
    <property type="term" value="F:transmembrane transporter activity"/>
    <property type="evidence" value="ECO:0007669"/>
    <property type="project" value="InterPro"/>
</dbReference>
<feature type="region of interest" description="Disordered" evidence="3">
    <location>
        <begin position="1"/>
        <end position="102"/>
    </location>
</feature>
<keyword evidence="4" id="KW-1133">Transmembrane helix</keyword>
<dbReference type="InterPro" id="IPR036259">
    <property type="entry name" value="MFS_trans_sf"/>
</dbReference>
<dbReference type="PROSITE" id="PS50850">
    <property type="entry name" value="MFS"/>
    <property type="match status" value="1"/>
</dbReference>
<evidence type="ECO:0000256" key="3">
    <source>
        <dbReference type="SAM" id="MobiDB-lite"/>
    </source>
</evidence>
<feature type="compositionally biased region" description="Polar residues" evidence="3">
    <location>
        <begin position="43"/>
        <end position="55"/>
    </location>
</feature>
<dbReference type="PANTHER" id="PTHR11360:SF305">
    <property type="entry name" value="MAJOR FACILITATOR SUPERFAMILY (MFS) PROFILE DOMAIN-CONTAINING PROTEIN"/>
    <property type="match status" value="1"/>
</dbReference>
<evidence type="ECO:0000313" key="7">
    <source>
        <dbReference type="Proteomes" id="UP000812966"/>
    </source>
</evidence>
<feature type="transmembrane region" description="Helical" evidence="4">
    <location>
        <begin position="387"/>
        <end position="415"/>
    </location>
</feature>
<dbReference type="Proteomes" id="UP000812966">
    <property type="component" value="Unassembled WGS sequence"/>
</dbReference>
<dbReference type="GO" id="GO:0016020">
    <property type="term" value="C:membrane"/>
    <property type="evidence" value="ECO:0007669"/>
    <property type="project" value="UniProtKB-SubCell"/>
</dbReference>
<dbReference type="EMBL" id="JABELV010000078">
    <property type="protein sequence ID" value="KAG7531974.1"/>
    <property type="molecule type" value="Genomic_DNA"/>
</dbReference>
<feature type="transmembrane region" description="Helical" evidence="4">
    <location>
        <begin position="162"/>
        <end position="182"/>
    </location>
</feature>
<dbReference type="Gene3D" id="1.20.1250.20">
    <property type="entry name" value="MFS general substrate transporter like domains"/>
    <property type="match status" value="2"/>
</dbReference>
<dbReference type="InterPro" id="IPR020846">
    <property type="entry name" value="MFS_dom"/>
</dbReference>
<evidence type="ECO:0000313" key="6">
    <source>
        <dbReference type="EMBL" id="KAG7531974.1"/>
    </source>
</evidence>